<comment type="caution">
    <text evidence="1">The sequence shown here is derived from an EMBL/GenBank/DDBJ whole genome shotgun (WGS) entry which is preliminary data.</text>
</comment>
<keyword evidence="2" id="KW-1185">Reference proteome</keyword>
<evidence type="ECO:0000313" key="1">
    <source>
        <dbReference type="EMBL" id="GMN37687.1"/>
    </source>
</evidence>
<reference evidence="1" key="1">
    <citation type="submission" date="2023-07" db="EMBL/GenBank/DDBJ databases">
        <title>draft genome sequence of fig (Ficus carica).</title>
        <authorList>
            <person name="Takahashi T."/>
            <person name="Nishimura K."/>
        </authorList>
    </citation>
    <scope>NUCLEOTIDE SEQUENCE</scope>
</reference>
<dbReference type="PANTHER" id="PTHR48045:SF31">
    <property type="entry name" value="UDP-GLYCOSYLTRANSFERASE 76B1-LIKE"/>
    <property type="match status" value="1"/>
</dbReference>
<organism evidence="1 2">
    <name type="scientific">Ficus carica</name>
    <name type="common">Common fig</name>
    <dbReference type="NCBI Taxonomy" id="3494"/>
    <lineage>
        <taxon>Eukaryota</taxon>
        <taxon>Viridiplantae</taxon>
        <taxon>Streptophyta</taxon>
        <taxon>Embryophyta</taxon>
        <taxon>Tracheophyta</taxon>
        <taxon>Spermatophyta</taxon>
        <taxon>Magnoliopsida</taxon>
        <taxon>eudicotyledons</taxon>
        <taxon>Gunneridae</taxon>
        <taxon>Pentapetalae</taxon>
        <taxon>rosids</taxon>
        <taxon>fabids</taxon>
        <taxon>Rosales</taxon>
        <taxon>Moraceae</taxon>
        <taxon>Ficeae</taxon>
        <taxon>Ficus</taxon>
    </lineage>
</organism>
<sequence>MVSWPVSAEQFYNEKLVTQVCRIGVEVGTKKWKRMVGDFVKREAVEKAVRKVTEEKEAEEMRSRAKRFAEMARRAVVEGGWSVTDLDALLEDLRSQECI</sequence>
<dbReference type="Gramene" id="FCD_00034415-RA">
    <property type="protein sequence ID" value="FCD_00034415-RA:cds"/>
    <property type="gene ID" value="FCD_00034415"/>
</dbReference>
<name>A0AA87ZPI6_FICCA</name>
<evidence type="ECO:0000313" key="2">
    <source>
        <dbReference type="Proteomes" id="UP001187192"/>
    </source>
</evidence>
<gene>
    <name evidence="1" type="ORF">TIFTF001_007027</name>
</gene>
<dbReference type="SUPFAM" id="SSF53756">
    <property type="entry name" value="UDP-Glycosyltransferase/glycogen phosphorylase"/>
    <property type="match status" value="1"/>
</dbReference>
<protein>
    <submittedName>
        <fullName evidence="1">Uncharacterized protein</fullName>
    </submittedName>
</protein>
<dbReference type="AlphaFoldDB" id="A0AA87ZPI6"/>
<proteinExistence type="predicted"/>
<dbReference type="PANTHER" id="PTHR48045">
    <property type="entry name" value="UDP-GLYCOSYLTRANSFERASE 72B1"/>
    <property type="match status" value="1"/>
</dbReference>
<dbReference type="Proteomes" id="UP001187192">
    <property type="component" value="Unassembled WGS sequence"/>
</dbReference>
<accession>A0AA87ZPI6</accession>
<dbReference type="Gene3D" id="3.40.50.2000">
    <property type="entry name" value="Glycogen Phosphorylase B"/>
    <property type="match status" value="2"/>
</dbReference>
<dbReference type="EMBL" id="BTGU01000007">
    <property type="protein sequence ID" value="GMN37687.1"/>
    <property type="molecule type" value="Genomic_DNA"/>
</dbReference>